<organism evidence="1 2">
    <name type="scientific">Candidatus Vogelbacteria bacterium CG10_big_fil_rev_8_21_14_0_10_51_16</name>
    <dbReference type="NCBI Taxonomy" id="1975045"/>
    <lineage>
        <taxon>Bacteria</taxon>
        <taxon>Candidatus Vogeliibacteriota</taxon>
    </lineage>
</organism>
<dbReference type="CDD" id="cd02440">
    <property type="entry name" value="AdoMet_MTases"/>
    <property type="match status" value="1"/>
</dbReference>
<dbReference type="AlphaFoldDB" id="A0A2H0RG12"/>
<proteinExistence type="predicted"/>
<protein>
    <recommendedName>
        <fullName evidence="3">Methyltransferase type 12</fullName>
    </recommendedName>
</protein>
<sequence>MDSLLHTIASNLKNKTAVLELGCGSGELINAIAERFTGLSKIVAVDFFNRPEKLNEKVEFVKQDLENLNLSGTFDLLILNQVLEHIKNPLGLLINLKKNLNPRGRILIAVPNRYGFNNEARVYWPEHGKHYFLWDRESLEFSLNRVGFAIRFYNLYTAASHNVFLKYLPILLRLQNPNLTCVATLDE</sequence>
<gene>
    <name evidence="1" type="ORF">COV10_02030</name>
</gene>
<dbReference type="Pfam" id="PF13489">
    <property type="entry name" value="Methyltransf_23"/>
    <property type="match status" value="1"/>
</dbReference>
<reference evidence="1 2" key="1">
    <citation type="submission" date="2017-09" db="EMBL/GenBank/DDBJ databases">
        <title>Depth-based differentiation of microbial function through sediment-hosted aquifers and enrichment of novel symbionts in the deep terrestrial subsurface.</title>
        <authorList>
            <person name="Probst A.J."/>
            <person name="Ladd B."/>
            <person name="Jarett J.K."/>
            <person name="Geller-Mcgrath D.E."/>
            <person name="Sieber C.M."/>
            <person name="Emerson J.B."/>
            <person name="Anantharaman K."/>
            <person name="Thomas B.C."/>
            <person name="Malmstrom R."/>
            <person name="Stieglmeier M."/>
            <person name="Klingl A."/>
            <person name="Woyke T."/>
            <person name="Ryan C.M."/>
            <person name="Banfield J.F."/>
        </authorList>
    </citation>
    <scope>NUCLEOTIDE SEQUENCE [LARGE SCALE GENOMIC DNA]</scope>
    <source>
        <strain evidence="1">CG10_big_fil_rev_8_21_14_0_10_51_16</strain>
    </source>
</reference>
<dbReference type="Gene3D" id="3.40.50.150">
    <property type="entry name" value="Vaccinia Virus protein VP39"/>
    <property type="match status" value="1"/>
</dbReference>
<evidence type="ECO:0008006" key="3">
    <source>
        <dbReference type="Google" id="ProtNLM"/>
    </source>
</evidence>
<dbReference type="PANTHER" id="PTHR43861">
    <property type="entry name" value="TRANS-ACONITATE 2-METHYLTRANSFERASE-RELATED"/>
    <property type="match status" value="1"/>
</dbReference>
<dbReference type="Proteomes" id="UP000228767">
    <property type="component" value="Unassembled WGS sequence"/>
</dbReference>
<accession>A0A2H0RG12</accession>
<comment type="caution">
    <text evidence="1">The sequence shown here is derived from an EMBL/GenBank/DDBJ whole genome shotgun (WGS) entry which is preliminary data.</text>
</comment>
<dbReference type="InterPro" id="IPR029063">
    <property type="entry name" value="SAM-dependent_MTases_sf"/>
</dbReference>
<dbReference type="SUPFAM" id="SSF53335">
    <property type="entry name" value="S-adenosyl-L-methionine-dependent methyltransferases"/>
    <property type="match status" value="1"/>
</dbReference>
<dbReference type="EMBL" id="PCYI01000014">
    <property type="protein sequence ID" value="PIR44964.1"/>
    <property type="molecule type" value="Genomic_DNA"/>
</dbReference>
<name>A0A2H0RG12_9BACT</name>
<evidence type="ECO:0000313" key="1">
    <source>
        <dbReference type="EMBL" id="PIR44964.1"/>
    </source>
</evidence>
<evidence type="ECO:0000313" key="2">
    <source>
        <dbReference type="Proteomes" id="UP000228767"/>
    </source>
</evidence>